<protein>
    <submittedName>
        <fullName evidence="1">Uncharacterized protein</fullName>
    </submittedName>
</protein>
<organism evidence="1">
    <name type="scientific">Medicago truncatula</name>
    <name type="common">Barrel medic</name>
    <name type="synonym">Medicago tribuloides</name>
    <dbReference type="NCBI Taxonomy" id="3880"/>
    <lineage>
        <taxon>Eukaryota</taxon>
        <taxon>Viridiplantae</taxon>
        <taxon>Streptophyta</taxon>
        <taxon>Embryophyta</taxon>
        <taxon>Tracheophyta</taxon>
        <taxon>Spermatophyta</taxon>
        <taxon>Magnoliopsida</taxon>
        <taxon>eudicotyledons</taxon>
        <taxon>Gunneridae</taxon>
        <taxon>Pentapetalae</taxon>
        <taxon>rosids</taxon>
        <taxon>fabids</taxon>
        <taxon>Fabales</taxon>
        <taxon>Fabaceae</taxon>
        <taxon>Papilionoideae</taxon>
        <taxon>50 kb inversion clade</taxon>
        <taxon>NPAAA clade</taxon>
        <taxon>Hologalegina</taxon>
        <taxon>IRL clade</taxon>
        <taxon>Trifolieae</taxon>
        <taxon>Medicago</taxon>
    </lineage>
</organism>
<dbReference type="AlphaFoldDB" id="A0A396GM61"/>
<accession>A0A396GM61</accession>
<evidence type="ECO:0000313" key="1">
    <source>
        <dbReference type="EMBL" id="RHN42120.1"/>
    </source>
</evidence>
<dbReference type="EMBL" id="PSQE01000008">
    <property type="protein sequence ID" value="RHN42120.1"/>
    <property type="molecule type" value="Genomic_DNA"/>
</dbReference>
<comment type="caution">
    <text evidence="1">The sequence shown here is derived from an EMBL/GenBank/DDBJ whole genome shotgun (WGS) entry which is preliminary data.</text>
</comment>
<gene>
    <name evidence="1" type="ORF">MtrunA17_Chr8g0373401</name>
</gene>
<name>A0A396GM61_MEDTR</name>
<sequence length="45" mass="5280">MLSFIFIDIPRITKKQIITLIVKDLLLSQDFLHCLNKRVLNGVLR</sequence>
<reference evidence="1" key="1">
    <citation type="journal article" date="2018" name="Nat. Plants">
        <title>Whole-genome landscape of Medicago truncatula symbiotic genes.</title>
        <authorList>
            <person name="Pecrix Y."/>
            <person name="Gamas P."/>
            <person name="Carrere S."/>
        </authorList>
    </citation>
    <scope>NUCLEOTIDE SEQUENCE</scope>
    <source>
        <tissue evidence="1">Leaves</tissue>
    </source>
</reference>
<proteinExistence type="predicted"/>
<dbReference type="Proteomes" id="UP000265566">
    <property type="component" value="Chromosome 8"/>
</dbReference>
<dbReference type="Gramene" id="rna48520">
    <property type="protein sequence ID" value="RHN42120.1"/>
    <property type="gene ID" value="gene48520"/>
</dbReference>